<accession>A0A482MFS1</accession>
<evidence type="ECO:0000313" key="1">
    <source>
        <dbReference type="EMBL" id="QBQ72049.1"/>
    </source>
</evidence>
<name>A0ACD6BA93_9CAUD</name>
<dbReference type="PDB" id="8FQC">
    <property type="method" value="EM"/>
    <property type="resolution" value="3.20 A"/>
    <property type="chains" value="C1=1-457"/>
</dbReference>
<keyword evidence="2" id="KW-0002">3D-structure</keyword>
<sequence length="457" mass="49647">MIKPMRIFIGGEELVTYTSAQLQRTKKQMTGSLTVEIFLDYVPTKPTIVNAVRGKEILVYIMGELAFTGIIDKRRGKSVKKQNRDASGRFAFSGGPGSLSEDAGGDVSVNFSKGNGYSVTLTARGRTKYLIDSSQTHPTGFFKNTSDKKVIETLVKEHNVVLQWDAEEIDEPKVTLRDGNRIYNEIFERCNQNCHFAYETRDGKLLITDGTNGTVGEDIILGYNILDFSAEQSEDQANSQITVKGHRTQKGVWGNDAIVQPVQTVADSWVGANIPLTIQHYGDATNEGLQRRAKFEADRRAAESKSVSVTVFHVAQQTGTPWDIGTVHYVEIPPEGIFDVLECVSLTYTVDAKSTLETKLELAPPPSQGISGGAASGVSGLLSSANNLLSDLTTKGIARRVQAGVQIIGGQYPSSWTSAALSAIANPINAITSVVNSLLAKEDEKPPKQPPMRLPPE</sequence>
<evidence type="ECO:0007829" key="2">
    <source>
        <dbReference type="PDB" id="8FQC"/>
    </source>
</evidence>
<reference evidence="1" key="1">
    <citation type="journal article" date="2019" name="Microbiol. Resour. Announc.">
        <title>Complete Genome Sequence of Agrobacterium tumefaciens Myophage Milano.</title>
        <authorList>
            <person name="Nittolo T."/>
            <person name="Ravindran A."/>
            <person name="Gonzalez C.F."/>
            <person name="Ramsey J."/>
        </authorList>
    </citation>
    <scope>NUCLEOTIDE SEQUENCE</scope>
</reference>
<dbReference type="EMBL" id="MK637516">
    <property type="protein sequence ID" value="QBQ72049.1"/>
    <property type="molecule type" value="Genomic_DNA"/>
</dbReference>
<organism evidence="1">
    <name type="scientific">Agrobacterium phage Milano</name>
    <dbReference type="NCBI Taxonomy" id="2557550"/>
    <lineage>
        <taxon>Viruses</taxon>
        <taxon>Duplodnaviria</taxon>
        <taxon>Heunggongvirae</taxon>
        <taxon>Uroviricota</taxon>
        <taxon>Caudoviricetes</taxon>
        <taxon>Schmittlotzvirus</taxon>
    </lineage>
</organism>
<protein>
    <submittedName>
        <fullName evidence="1">Baseplate hub protein</fullName>
    </submittedName>
</protein>
<gene>
    <name evidence="1" type="ORF">Milano_026</name>
</gene>
<reference evidence="2" key="2">
    <citation type="journal article" date="2024" name="Nat. Commun.">
        <title>An extensive disulfide bond network prevents tail contraction in Agrobacterium tumefaciensphage Milano.</title>
        <authorList>
            <person name="Sonani R.R."/>
            <person name="Palmer L.K."/>
            <person name="Esteves N.C."/>
            <person name="Horton A.A."/>
            <person name="Sebastian A.L."/>
            <person name="Kelly R.J."/>
            <person name="Wang F."/>
            <person name="Kreutzberger M.A.B."/>
            <person name="Russell W.K."/>
            <person name="Leiman P.G."/>
            <person name="Scharf B.E."/>
            <person name="Egelman E.H."/>
        </authorList>
    </citation>
    <scope>STRUCTURE BY ELECTRON MICROSCOPY (3.20 ANGSTROMS) OF 1-457</scope>
</reference>
<accession>A0ACD6BA93</accession>
<proteinExistence type="evidence at protein level"/>